<dbReference type="RefSeq" id="WP_192031422.1">
    <property type="nucleotide sequence ID" value="NZ_JACYTR010000076.1"/>
</dbReference>
<organism evidence="2 3">
    <name type="scientific">Pseudomarimonas arenosa</name>
    <dbReference type="NCBI Taxonomy" id="2774145"/>
    <lineage>
        <taxon>Bacteria</taxon>
        <taxon>Pseudomonadati</taxon>
        <taxon>Pseudomonadota</taxon>
        <taxon>Gammaproteobacteria</taxon>
        <taxon>Lysobacterales</taxon>
        <taxon>Lysobacteraceae</taxon>
        <taxon>Pseudomarimonas</taxon>
    </lineage>
</organism>
<evidence type="ECO:0000313" key="2">
    <source>
        <dbReference type="EMBL" id="MBD8528000.1"/>
    </source>
</evidence>
<reference evidence="2 3" key="1">
    <citation type="submission" date="2020-09" db="EMBL/GenBank/DDBJ databases">
        <title>Pseudoxanthomonas sp. CAU 1598 isolated from sand of Yaerae Beach.</title>
        <authorList>
            <person name="Kim W."/>
        </authorList>
    </citation>
    <scope>NUCLEOTIDE SEQUENCE [LARGE SCALE GENOMIC DNA]</scope>
    <source>
        <strain evidence="2 3">CAU 1598</strain>
    </source>
</reference>
<dbReference type="AlphaFoldDB" id="A0AAW3ZPB7"/>
<dbReference type="InterPro" id="IPR018247">
    <property type="entry name" value="EF_Hand_1_Ca_BS"/>
</dbReference>
<dbReference type="GO" id="GO:0005509">
    <property type="term" value="F:calcium ion binding"/>
    <property type="evidence" value="ECO:0007669"/>
    <property type="project" value="InterPro"/>
</dbReference>
<dbReference type="PROSITE" id="PS50222">
    <property type="entry name" value="EF_HAND_2"/>
    <property type="match status" value="1"/>
</dbReference>
<evidence type="ECO:0000259" key="1">
    <source>
        <dbReference type="PROSITE" id="PS50222"/>
    </source>
</evidence>
<dbReference type="SUPFAM" id="SSF47473">
    <property type="entry name" value="EF-hand"/>
    <property type="match status" value="1"/>
</dbReference>
<dbReference type="InterPro" id="IPR002048">
    <property type="entry name" value="EF_hand_dom"/>
</dbReference>
<feature type="domain" description="EF-hand" evidence="1">
    <location>
        <begin position="15"/>
        <end position="50"/>
    </location>
</feature>
<sequence length="107" mass="11994">MAGLFLVAAASAQNAADEARRAYFTGFDLDRDGWVSRDEYLAYLQRGFDALDLNADGVLDAGELPVAQRGQRITNRDSHRRAVLRAFERLDRDRNGWLDPVELTSPP</sequence>
<accession>A0AAW3ZPB7</accession>
<comment type="caution">
    <text evidence="2">The sequence shown here is derived from an EMBL/GenBank/DDBJ whole genome shotgun (WGS) entry which is preliminary data.</text>
</comment>
<keyword evidence="3" id="KW-1185">Reference proteome</keyword>
<dbReference type="InterPro" id="IPR011992">
    <property type="entry name" value="EF-hand-dom_pair"/>
</dbReference>
<dbReference type="PROSITE" id="PS00018">
    <property type="entry name" value="EF_HAND_1"/>
    <property type="match status" value="2"/>
</dbReference>
<evidence type="ECO:0000313" key="3">
    <source>
        <dbReference type="Proteomes" id="UP000613768"/>
    </source>
</evidence>
<proteinExistence type="predicted"/>
<dbReference type="Proteomes" id="UP000613768">
    <property type="component" value="Unassembled WGS sequence"/>
</dbReference>
<protein>
    <recommendedName>
        <fullName evidence="1">EF-hand domain-containing protein</fullName>
    </recommendedName>
</protein>
<name>A0AAW3ZPB7_9GAMM</name>
<gene>
    <name evidence="2" type="ORF">IFO71_19810</name>
</gene>
<dbReference type="Gene3D" id="1.10.238.10">
    <property type="entry name" value="EF-hand"/>
    <property type="match status" value="1"/>
</dbReference>
<dbReference type="Pfam" id="PF13202">
    <property type="entry name" value="EF-hand_5"/>
    <property type="match status" value="2"/>
</dbReference>
<dbReference type="EMBL" id="JACYTR010000076">
    <property type="protein sequence ID" value="MBD8528000.1"/>
    <property type="molecule type" value="Genomic_DNA"/>
</dbReference>